<dbReference type="KEGG" id="pis:Pisl_0267"/>
<dbReference type="Proteomes" id="UP000002595">
    <property type="component" value="Chromosome"/>
</dbReference>
<proteinExistence type="predicted"/>
<dbReference type="eggNOG" id="arCOG05637">
    <property type="taxonomic scope" value="Archaea"/>
</dbReference>
<dbReference type="STRING" id="384616.Pisl_0267"/>
<evidence type="ECO:0000313" key="1">
    <source>
        <dbReference type="EMBL" id="ABL87446.1"/>
    </source>
</evidence>
<dbReference type="HOGENOM" id="CLU_1029028_0_0_2"/>
<accession>A1RR64</accession>
<sequence>MCTLYGREGYHALFLKPIAAALGCRYVALDYLTLYRRFKSGAEGIYYIEEPWVYARDTYAPEPPGQLPPQLGYLRRRMYPLLGNVHVFFTDGLYNYATEAPCGRVGLLAKEGEPMVTDLLLPLYLETGSVEKALAAAKRLYRCGLPESRGELVEGVKAGRYAAGYIWLAWASGLDVELRPYPTAGWALSGFWGLAFLEAPLYAHGHPPPYLERLRGRARRLVEAARPARGRSWMEFVETAHVTMAQYLRGTLQLDVAIKALREIEKHLEI</sequence>
<dbReference type="EMBL" id="CP000504">
    <property type="protein sequence ID" value="ABL87446.1"/>
    <property type="molecule type" value="Genomic_DNA"/>
</dbReference>
<keyword evidence="2" id="KW-1185">Reference proteome</keyword>
<gene>
    <name evidence="1" type="ordered locus">Pisl_0267</name>
</gene>
<dbReference type="AlphaFoldDB" id="A1RR64"/>
<evidence type="ECO:0000313" key="2">
    <source>
        <dbReference type="Proteomes" id="UP000002595"/>
    </source>
</evidence>
<dbReference type="GeneID" id="4617085"/>
<name>A1RR64_PYRIL</name>
<dbReference type="OrthoDB" id="24363at2157"/>
<protein>
    <submittedName>
        <fullName evidence="1">Uncharacterized protein</fullName>
    </submittedName>
</protein>
<reference evidence="1" key="1">
    <citation type="submission" date="2006-12" db="EMBL/GenBank/DDBJ databases">
        <title>Complete sequence of Pyrobaculum islandicum DSM 4184.</title>
        <authorList>
            <person name="Copeland A."/>
            <person name="Lucas S."/>
            <person name="Lapidus A."/>
            <person name="Barry K."/>
            <person name="Detter J.C."/>
            <person name="Glavina del Rio T."/>
            <person name="Dalin E."/>
            <person name="Tice H."/>
            <person name="Pitluck S."/>
            <person name="Meincke L."/>
            <person name="Brettin T."/>
            <person name="Bruce D."/>
            <person name="Han C."/>
            <person name="Tapia R."/>
            <person name="Gilna P."/>
            <person name="Schmutz J."/>
            <person name="Larimer F."/>
            <person name="Land M."/>
            <person name="Hauser L."/>
            <person name="Kyrpides N."/>
            <person name="Mikhailova N."/>
            <person name="Cozen A.E."/>
            <person name="Fitz-Gibbon S.T."/>
            <person name="House C.H."/>
            <person name="Saltikov C."/>
            <person name="Lowe T."/>
            <person name="Richardson P."/>
        </authorList>
    </citation>
    <scope>NUCLEOTIDE SEQUENCE [LARGE SCALE GENOMIC DNA]</scope>
    <source>
        <strain evidence="1">DSM 4184</strain>
    </source>
</reference>
<dbReference type="RefSeq" id="WP_011762023.1">
    <property type="nucleotide sequence ID" value="NC_008701.1"/>
</dbReference>
<organism evidence="1 2">
    <name type="scientific">Pyrobaculum islandicum (strain DSM 4184 / JCM 9189 / GEO3)</name>
    <dbReference type="NCBI Taxonomy" id="384616"/>
    <lineage>
        <taxon>Archaea</taxon>
        <taxon>Thermoproteota</taxon>
        <taxon>Thermoprotei</taxon>
        <taxon>Thermoproteales</taxon>
        <taxon>Thermoproteaceae</taxon>
        <taxon>Pyrobaculum</taxon>
    </lineage>
</organism>